<organism evidence="1 2">
    <name type="scientific">Thalassomonas haliotis</name>
    <dbReference type="NCBI Taxonomy" id="485448"/>
    <lineage>
        <taxon>Bacteria</taxon>
        <taxon>Pseudomonadati</taxon>
        <taxon>Pseudomonadota</taxon>
        <taxon>Gammaproteobacteria</taxon>
        <taxon>Alteromonadales</taxon>
        <taxon>Colwelliaceae</taxon>
        <taxon>Thalassomonas</taxon>
    </lineage>
</organism>
<proteinExistence type="predicted"/>
<accession>A0ABY7VND9</accession>
<evidence type="ECO:0000313" key="2">
    <source>
        <dbReference type="Proteomes" id="UP001215231"/>
    </source>
</evidence>
<name>A0ABY7VND9_9GAMM</name>
<gene>
    <name evidence="1" type="ORF">H3N35_20420</name>
</gene>
<dbReference type="NCBIfam" id="NF046101">
    <property type="entry name" value="PA3496_fam"/>
    <property type="match status" value="1"/>
</dbReference>
<protein>
    <submittedName>
        <fullName evidence="1">DUF3545 family protein</fullName>
    </submittedName>
</protein>
<sequence>MKFNNWEEIDDIYGDEASLTEQKKNTKTRKRKWREIEAIKEKQRLRRELAEFYHEAL</sequence>
<dbReference type="Proteomes" id="UP001215231">
    <property type="component" value="Chromosome"/>
</dbReference>
<keyword evidence="2" id="KW-1185">Reference proteome</keyword>
<dbReference type="InterPro" id="IPR021932">
    <property type="entry name" value="DUF3545"/>
</dbReference>
<evidence type="ECO:0000313" key="1">
    <source>
        <dbReference type="EMBL" id="WDE14604.1"/>
    </source>
</evidence>
<reference evidence="1 2" key="1">
    <citation type="journal article" date="2022" name="Mar. Drugs">
        <title>Bioassay-Guided Fractionation Leads to the Detection of Cholic Acid Generated by the Rare Thalassomonas sp.</title>
        <authorList>
            <person name="Pheiffer F."/>
            <person name="Schneider Y.K."/>
            <person name="Hansen E.H."/>
            <person name="Andersen J.H."/>
            <person name="Isaksson J."/>
            <person name="Busche T."/>
            <person name="R C."/>
            <person name="Kalinowski J."/>
            <person name="Zyl L.V."/>
            <person name="Trindade M."/>
        </authorList>
    </citation>
    <scope>NUCLEOTIDE SEQUENCE [LARGE SCALE GENOMIC DNA]</scope>
    <source>
        <strain evidence="1 2">A5K-61T</strain>
    </source>
</reference>
<dbReference type="InterPro" id="IPR058059">
    <property type="entry name" value="PA3496-like"/>
</dbReference>
<dbReference type="EMBL" id="CP059693">
    <property type="protein sequence ID" value="WDE14604.1"/>
    <property type="molecule type" value="Genomic_DNA"/>
</dbReference>
<dbReference type="Pfam" id="PF12065">
    <property type="entry name" value="DUF3545"/>
    <property type="match status" value="1"/>
</dbReference>